<evidence type="ECO:0000313" key="1">
    <source>
        <dbReference type="EMBL" id="QDU35847.1"/>
    </source>
</evidence>
<protein>
    <submittedName>
        <fullName evidence="1">Uncharacterized protein</fullName>
    </submittedName>
</protein>
<keyword evidence="2" id="KW-1185">Reference proteome</keyword>
<gene>
    <name evidence="1" type="ORF">Mal4_01290</name>
</gene>
<dbReference type="EMBL" id="CP036275">
    <property type="protein sequence ID" value="QDU35847.1"/>
    <property type="molecule type" value="Genomic_DNA"/>
</dbReference>
<dbReference type="KEGG" id="mri:Mal4_01290"/>
<evidence type="ECO:0000313" key="2">
    <source>
        <dbReference type="Proteomes" id="UP000320496"/>
    </source>
</evidence>
<dbReference type="Proteomes" id="UP000320496">
    <property type="component" value="Chromosome"/>
</dbReference>
<organism evidence="1 2">
    <name type="scientific">Maioricimonas rarisocia</name>
    <dbReference type="NCBI Taxonomy" id="2528026"/>
    <lineage>
        <taxon>Bacteria</taxon>
        <taxon>Pseudomonadati</taxon>
        <taxon>Planctomycetota</taxon>
        <taxon>Planctomycetia</taxon>
        <taxon>Planctomycetales</taxon>
        <taxon>Planctomycetaceae</taxon>
        <taxon>Maioricimonas</taxon>
    </lineage>
</organism>
<reference evidence="1 2" key="1">
    <citation type="submission" date="2019-02" db="EMBL/GenBank/DDBJ databases">
        <title>Deep-cultivation of Planctomycetes and their phenomic and genomic characterization uncovers novel biology.</title>
        <authorList>
            <person name="Wiegand S."/>
            <person name="Jogler M."/>
            <person name="Boedeker C."/>
            <person name="Pinto D."/>
            <person name="Vollmers J."/>
            <person name="Rivas-Marin E."/>
            <person name="Kohn T."/>
            <person name="Peeters S.H."/>
            <person name="Heuer A."/>
            <person name="Rast P."/>
            <person name="Oberbeckmann S."/>
            <person name="Bunk B."/>
            <person name="Jeske O."/>
            <person name="Meyerdierks A."/>
            <person name="Storesund J.E."/>
            <person name="Kallscheuer N."/>
            <person name="Luecker S."/>
            <person name="Lage O.M."/>
            <person name="Pohl T."/>
            <person name="Merkel B.J."/>
            <person name="Hornburger P."/>
            <person name="Mueller R.-W."/>
            <person name="Bruemmer F."/>
            <person name="Labrenz M."/>
            <person name="Spormann A.M."/>
            <person name="Op den Camp H."/>
            <person name="Overmann J."/>
            <person name="Amann R."/>
            <person name="Jetten M.S.M."/>
            <person name="Mascher T."/>
            <person name="Medema M.H."/>
            <person name="Devos D.P."/>
            <person name="Kaster A.-K."/>
            <person name="Ovreas L."/>
            <person name="Rohde M."/>
            <person name="Galperin M.Y."/>
            <person name="Jogler C."/>
        </authorList>
    </citation>
    <scope>NUCLEOTIDE SEQUENCE [LARGE SCALE GENOMIC DNA]</scope>
    <source>
        <strain evidence="1 2">Mal4</strain>
    </source>
</reference>
<accession>A0A517Z026</accession>
<proteinExistence type="predicted"/>
<name>A0A517Z026_9PLAN</name>
<dbReference type="AlphaFoldDB" id="A0A517Z026"/>
<sequence length="129" mass="14616">MEFDRGLPLKTILAALEKKPVTEVVGSEGDRWTLIGRSSDGRLESESRLMVDVGRGLTPVSFDQRQRRAGGRSQWHVAQSSKTRWEQQADVWLPVQHRIATQPSADASSFRKTIQFDIDWTSINEEIPP</sequence>